<protein>
    <submittedName>
        <fullName evidence="1">Uncharacterized protein</fullName>
    </submittedName>
</protein>
<name>A0A2J6PK90_9HELO</name>
<dbReference type="AlphaFoldDB" id="A0A2J6PK90"/>
<dbReference type="OrthoDB" id="3548654at2759"/>
<dbReference type="EMBL" id="KZ613522">
    <property type="protein sequence ID" value="PMD14461.1"/>
    <property type="molecule type" value="Genomic_DNA"/>
</dbReference>
<keyword evidence="2" id="KW-1185">Reference proteome</keyword>
<sequence>MDMVYAFLGLLNKLGLFIPLGYTIQPNYSAPLRDVYISLTRTVIEGSRNLDILAKAVGDEPYLVPMDTRKNISLGAYPTGQLPLRPDPLIARVLLVRGKIVSNVENWINHPFEKHYFMNPDRGWLPVDFQYEKKISTALLADGALLWPFRTVTPEKPSNILDERVKEFLHAYDMWPRIVAKDTTLMDFQKVKGGLKELQQRSLILQRKRLAGCSGDVRICHSSWIKIPVIIEEVGEGADRWKVIGQCYLEGAMYGKLVVCEEEEGDVSTIF</sequence>
<accession>A0A2J6PK90</accession>
<organism evidence="1 2">
    <name type="scientific">Hyaloscypha hepaticicola</name>
    <dbReference type="NCBI Taxonomy" id="2082293"/>
    <lineage>
        <taxon>Eukaryota</taxon>
        <taxon>Fungi</taxon>
        <taxon>Dikarya</taxon>
        <taxon>Ascomycota</taxon>
        <taxon>Pezizomycotina</taxon>
        <taxon>Leotiomycetes</taxon>
        <taxon>Helotiales</taxon>
        <taxon>Hyaloscyphaceae</taxon>
        <taxon>Hyaloscypha</taxon>
    </lineage>
</organism>
<evidence type="ECO:0000313" key="2">
    <source>
        <dbReference type="Proteomes" id="UP000235672"/>
    </source>
</evidence>
<dbReference type="Proteomes" id="UP000235672">
    <property type="component" value="Unassembled WGS sequence"/>
</dbReference>
<proteinExistence type="predicted"/>
<evidence type="ECO:0000313" key="1">
    <source>
        <dbReference type="EMBL" id="PMD14461.1"/>
    </source>
</evidence>
<reference evidence="1 2" key="1">
    <citation type="submission" date="2016-05" db="EMBL/GenBank/DDBJ databases">
        <title>A degradative enzymes factory behind the ericoid mycorrhizal symbiosis.</title>
        <authorList>
            <consortium name="DOE Joint Genome Institute"/>
            <person name="Martino E."/>
            <person name="Morin E."/>
            <person name="Grelet G."/>
            <person name="Kuo A."/>
            <person name="Kohler A."/>
            <person name="Daghino S."/>
            <person name="Barry K."/>
            <person name="Choi C."/>
            <person name="Cichocki N."/>
            <person name="Clum A."/>
            <person name="Copeland A."/>
            <person name="Hainaut M."/>
            <person name="Haridas S."/>
            <person name="Labutti K."/>
            <person name="Lindquist E."/>
            <person name="Lipzen A."/>
            <person name="Khouja H.-R."/>
            <person name="Murat C."/>
            <person name="Ohm R."/>
            <person name="Olson A."/>
            <person name="Spatafora J."/>
            <person name="Veneault-Fourrey C."/>
            <person name="Henrissat B."/>
            <person name="Grigoriev I."/>
            <person name="Martin F."/>
            <person name="Perotto S."/>
        </authorList>
    </citation>
    <scope>NUCLEOTIDE SEQUENCE [LARGE SCALE GENOMIC DNA]</scope>
    <source>
        <strain evidence="1 2">UAMH 7357</strain>
    </source>
</reference>
<dbReference type="STRING" id="1745343.A0A2J6PK90"/>
<gene>
    <name evidence="1" type="ORF">NA56DRAFT_711037</name>
</gene>